<keyword evidence="1" id="KW-1133">Transmembrane helix</keyword>
<proteinExistence type="predicted"/>
<dbReference type="AlphaFoldDB" id="A0A921H4A3"/>
<evidence type="ECO:0000313" key="3">
    <source>
        <dbReference type="Proteomes" id="UP000742098"/>
    </source>
</evidence>
<accession>A0A921H4A3</accession>
<protein>
    <submittedName>
        <fullName evidence="2">Uncharacterized protein</fullName>
    </submittedName>
</protein>
<reference evidence="2" key="2">
    <citation type="submission" date="2021-09" db="EMBL/GenBank/DDBJ databases">
        <authorList>
            <person name="Gilroy R."/>
        </authorList>
    </citation>
    <scope>NUCLEOTIDE SEQUENCE</scope>
    <source>
        <strain evidence="2">6966</strain>
    </source>
</reference>
<keyword evidence="1" id="KW-0472">Membrane</keyword>
<comment type="caution">
    <text evidence="2">The sequence shown here is derived from an EMBL/GenBank/DDBJ whole genome shotgun (WGS) entry which is preliminary data.</text>
</comment>
<gene>
    <name evidence="2" type="ORF">K8V05_09370</name>
</gene>
<organism evidence="2 3">
    <name type="scientific">Butyricimonas virosa</name>
    <dbReference type="NCBI Taxonomy" id="544645"/>
    <lineage>
        <taxon>Bacteria</taxon>
        <taxon>Pseudomonadati</taxon>
        <taxon>Bacteroidota</taxon>
        <taxon>Bacteroidia</taxon>
        <taxon>Bacteroidales</taxon>
        <taxon>Odoribacteraceae</taxon>
        <taxon>Butyricimonas</taxon>
    </lineage>
</organism>
<reference evidence="2" key="1">
    <citation type="journal article" date="2021" name="PeerJ">
        <title>Extensive microbial diversity within the chicken gut microbiome revealed by metagenomics and culture.</title>
        <authorList>
            <person name="Gilroy R."/>
            <person name="Ravi A."/>
            <person name="Getino M."/>
            <person name="Pursley I."/>
            <person name="Horton D.L."/>
            <person name="Alikhan N.F."/>
            <person name="Baker D."/>
            <person name="Gharbi K."/>
            <person name="Hall N."/>
            <person name="Watson M."/>
            <person name="Adriaenssens E.M."/>
            <person name="Foster-Nyarko E."/>
            <person name="Jarju S."/>
            <person name="Secka A."/>
            <person name="Antonio M."/>
            <person name="Oren A."/>
            <person name="Chaudhuri R.R."/>
            <person name="La Ragione R."/>
            <person name="Hildebrand F."/>
            <person name="Pallen M.J."/>
        </authorList>
    </citation>
    <scope>NUCLEOTIDE SEQUENCE</scope>
    <source>
        <strain evidence="2">6966</strain>
    </source>
</reference>
<name>A0A921H4A3_9BACT</name>
<feature type="transmembrane region" description="Helical" evidence="1">
    <location>
        <begin position="6"/>
        <end position="26"/>
    </location>
</feature>
<keyword evidence="1" id="KW-0812">Transmembrane</keyword>
<evidence type="ECO:0000313" key="2">
    <source>
        <dbReference type="EMBL" id="HJF70949.1"/>
    </source>
</evidence>
<dbReference type="Proteomes" id="UP000742098">
    <property type="component" value="Unassembled WGS sequence"/>
</dbReference>
<dbReference type="EMBL" id="DYVS01000157">
    <property type="protein sequence ID" value="HJF70949.1"/>
    <property type="molecule type" value="Genomic_DNA"/>
</dbReference>
<evidence type="ECO:0000256" key="1">
    <source>
        <dbReference type="SAM" id="Phobius"/>
    </source>
</evidence>
<sequence>MKGKFVKIIIGTSFCFIIVGIVCQCLKRQISSRIMNVTLMDSLINTDADVILLTIGHRECKVCQKLKFNRKMGKVRVTQEYFDITSDINNKLLGQVLSTKGFPSTYVFNKDLQLQGIVTGMIHRETRLLTVCESPNSVFDLSIANINKSDLPSVLAYAFKALLSYWNGDIDTTEINALKSLTNGPYFFNNYLLFLVYKSKNDYEKMLFYKKQALQYTSSTDKIIYEDLLRQLEK</sequence>